<organism evidence="1 2">
    <name type="scientific">Irpex rosettiformis</name>
    <dbReference type="NCBI Taxonomy" id="378272"/>
    <lineage>
        <taxon>Eukaryota</taxon>
        <taxon>Fungi</taxon>
        <taxon>Dikarya</taxon>
        <taxon>Basidiomycota</taxon>
        <taxon>Agaricomycotina</taxon>
        <taxon>Agaricomycetes</taxon>
        <taxon>Polyporales</taxon>
        <taxon>Irpicaceae</taxon>
        <taxon>Irpex</taxon>
    </lineage>
</organism>
<dbReference type="EMBL" id="MU274920">
    <property type="protein sequence ID" value="KAI0087008.1"/>
    <property type="molecule type" value="Genomic_DNA"/>
</dbReference>
<accession>A0ACB8TYH8</accession>
<gene>
    <name evidence="1" type="ORF">BDY19DRAFT_321687</name>
</gene>
<comment type="caution">
    <text evidence="1">The sequence shown here is derived from an EMBL/GenBank/DDBJ whole genome shotgun (WGS) entry which is preliminary data.</text>
</comment>
<name>A0ACB8TYH8_9APHY</name>
<keyword evidence="2" id="KW-1185">Reference proteome</keyword>
<evidence type="ECO:0000313" key="2">
    <source>
        <dbReference type="Proteomes" id="UP001055072"/>
    </source>
</evidence>
<proteinExistence type="predicted"/>
<reference evidence="1" key="1">
    <citation type="journal article" date="2021" name="Environ. Microbiol.">
        <title>Gene family expansions and transcriptome signatures uncover fungal adaptations to wood decay.</title>
        <authorList>
            <person name="Hage H."/>
            <person name="Miyauchi S."/>
            <person name="Viragh M."/>
            <person name="Drula E."/>
            <person name="Min B."/>
            <person name="Chaduli D."/>
            <person name="Navarro D."/>
            <person name="Favel A."/>
            <person name="Norest M."/>
            <person name="Lesage-Meessen L."/>
            <person name="Balint B."/>
            <person name="Merenyi Z."/>
            <person name="de Eugenio L."/>
            <person name="Morin E."/>
            <person name="Martinez A.T."/>
            <person name="Baldrian P."/>
            <person name="Stursova M."/>
            <person name="Martinez M.J."/>
            <person name="Novotny C."/>
            <person name="Magnuson J.K."/>
            <person name="Spatafora J.W."/>
            <person name="Maurice S."/>
            <person name="Pangilinan J."/>
            <person name="Andreopoulos W."/>
            <person name="LaButti K."/>
            <person name="Hundley H."/>
            <person name="Na H."/>
            <person name="Kuo A."/>
            <person name="Barry K."/>
            <person name="Lipzen A."/>
            <person name="Henrissat B."/>
            <person name="Riley R."/>
            <person name="Ahrendt S."/>
            <person name="Nagy L.G."/>
            <person name="Grigoriev I.V."/>
            <person name="Martin F."/>
            <person name="Rosso M.N."/>
        </authorList>
    </citation>
    <scope>NUCLEOTIDE SEQUENCE</scope>
    <source>
        <strain evidence="1">CBS 384.51</strain>
    </source>
</reference>
<sequence>MYPQRTGSSLNIMSHDADTMFSLPDELLIRIFHEFVDEDHSPVLLSHICQLWRHLVFQTSSLWSIINLRSVRRAKHHLALAQDHPLVVTWLYTRQAHPVLERYEWIFSHAPRFIQLGLVLPGPTIVELLDRLGDELSQLQNLTIAGHSFWFPCTLGSMPNLRILSLSDINLEAGTFNTALCSCPLLEVLELSHINIMMSSHRTPASLELSHLRSCTLAFMNLKSQGYLTSFIVLPKQSVLNIAIEEDELGNSSPEALHPATIAMLQPIRITTVYLHPQSILFTESQQDSRCKLELCIESELPGELTAIMPPGFDLTSVTTLDIDGIRSLDGLHVLYVLGQVLPCIRQLVIHTHALQKLLACSESGFKLFATASRLETITFQDVTFDTCSEAGVENVQEVCKLVDQIRSGKQAALSRLVLRGCKTNQEGLDTLRAVLPVIWV</sequence>
<dbReference type="Proteomes" id="UP001055072">
    <property type="component" value="Unassembled WGS sequence"/>
</dbReference>
<evidence type="ECO:0000313" key="1">
    <source>
        <dbReference type="EMBL" id="KAI0087008.1"/>
    </source>
</evidence>
<protein>
    <submittedName>
        <fullName evidence="1">Uncharacterized protein</fullName>
    </submittedName>
</protein>